<accession>A0AAV4NRB9</accession>
<protein>
    <submittedName>
        <fullName evidence="1">Uncharacterized protein</fullName>
    </submittedName>
</protein>
<organism evidence="1 2">
    <name type="scientific">Caerostris extrusa</name>
    <name type="common">Bark spider</name>
    <name type="synonym">Caerostris bankana</name>
    <dbReference type="NCBI Taxonomy" id="172846"/>
    <lineage>
        <taxon>Eukaryota</taxon>
        <taxon>Metazoa</taxon>
        <taxon>Ecdysozoa</taxon>
        <taxon>Arthropoda</taxon>
        <taxon>Chelicerata</taxon>
        <taxon>Arachnida</taxon>
        <taxon>Araneae</taxon>
        <taxon>Araneomorphae</taxon>
        <taxon>Entelegynae</taxon>
        <taxon>Araneoidea</taxon>
        <taxon>Araneidae</taxon>
        <taxon>Caerostris</taxon>
    </lineage>
</organism>
<evidence type="ECO:0000313" key="2">
    <source>
        <dbReference type="Proteomes" id="UP001054945"/>
    </source>
</evidence>
<dbReference type="Proteomes" id="UP001054945">
    <property type="component" value="Unassembled WGS sequence"/>
</dbReference>
<comment type="caution">
    <text evidence="1">The sequence shown here is derived from an EMBL/GenBank/DDBJ whole genome shotgun (WGS) entry which is preliminary data.</text>
</comment>
<keyword evidence="2" id="KW-1185">Reference proteome</keyword>
<reference evidence="1 2" key="1">
    <citation type="submission" date="2021-06" db="EMBL/GenBank/DDBJ databases">
        <title>Caerostris extrusa draft genome.</title>
        <authorList>
            <person name="Kono N."/>
            <person name="Arakawa K."/>
        </authorList>
    </citation>
    <scope>NUCLEOTIDE SEQUENCE [LARGE SCALE GENOMIC DNA]</scope>
</reference>
<gene>
    <name evidence="1" type="ORF">CEXT_556961</name>
</gene>
<proteinExistence type="predicted"/>
<dbReference type="AlphaFoldDB" id="A0AAV4NRB9"/>
<dbReference type="EMBL" id="BPLR01021130">
    <property type="protein sequence ID" value="GIX86315.1"/>
    <property type="molecule type" value="Genomic_DNA"/>
</dbReference>
<evidence type="ECO:0000313" key="1">
    <source>
        <dbReference type="EMBL" id="GIX86315.1"/>
    </source>
</evidence>
<name>A0AAV4NRB9_CAEEX</name>
<sequence>MPQAAYLRYNSYIPLQSRTTRDSTTSQFSLQGAPPDTPCFRTLENFHPHPTPPFLLFIPTNFPESNKVLPVTQNASPPPPL</sequence>